<dbReference type="Gene3D" id="3.40.47.10">
    <property type="match status" value="1"/>
</dbReference>
<dbReference type="EMBL" id="CAFBIY010000082">
    <property type="protein sequence ID" value="CAB4851484.1"/>
    <property type="molecule type" value="Genomic_DNA"/>
</dbReference>
<dbReference type="SUPFAM" id="SSF53901">
    <property type="entry name" value="Thiolase-like"/>
    <property type="match status" value="2"/>
</dbReference>
<dbReference type="EMBL" id="CAFBOL010000001">
    <property type="protein sequence ID" value="CAB4970153.1"/>
    <property type="molecule type" value="Genomic_DNA"/>
</dbReference>
<evidence type="ECO:0000313" key="5">
    <source>
        <dbReference type="EMBL" id="CAB4851484.1"/>
    </source>
</evidence>
<accession>A0A6J6A7X3</accession>
<reference evidence="2" key="1">
    <citation type="submission" date="2020-05" db="EMBL/GenBank/DDBJ databases">
        <authorList>
            <person name="Chiriac C."/>
            <person name="Salcher M."/>
            <person name="Ghai R."/>
            <person name="Kavagutti S V."/>
        </authorList>
    </citation>
    <scope>NUCLEOTIDE SEQUENCE</scope>
</reference>
<dbReference type="CDD" id="cd00829">
    <property type="entry name" value="SCP-x_thiolase"/>
    <property type="match status" value="1"/>
</dbReference>
<evidence type="ECO:0000313" key="4">
    <source>
        <dbReference type="EMBL" id="CAB4806978.1"/>
    </source>
</evidence>
<dbReference type="PANTHER" id="PTHR42870">
    <property type="entry name" value="ACETYL-COA C-ACETYLTRANSFERASE"/>
    <property type="match status" value="1"/>
</dbReference>
<name>A0A6J6A7X3_9ZZZZ</name>
<dbReference type="InterPro" id="IPR002155">
    <property type="entry name" value="Thiolase"/>
</dbReference>
<dbReference type="PIRSF" id="PIRSF000429">
    <property type="entry name" value="Ac-CoA_Ac_transf"/>
    <property type="match status" value="1"/>
</dbReference>
<dbReference type="InterPro" id="IPR055140">
    <property type="entry name" value="Thiolase_C_2"/>
</dbReference>
<evidence type="ECO:0000313" key="3">
    <source>
        <dbReference type="EMBL" id="CAB4726763.1"/>
    </source>
</evidence>
<evidence type="ECO:0000313" key="2">
    <source>
        <dbReference type="EMBL" id="CAB4364152.1"/>
    </source>
</evidence>
<organism evidence="2">
    <name type="scientific">freshwater metagenome</name>
    <dbReference type="NCBI Taxonomy" id="449393"/>
    <lineage>
        <taxon>unclassified sequences</taxon>
        <taxon>metagenomes</taxon>
        <taxon>ecological metagenomes</taxon>
    </lineage>
</organism>
<feature type="domain" description="Thiolase C-terminal" evidence="1">
    <location>
        <begin position="270"/>
        <end position="384"/>
    </location>
</feature>
<gene>
    <name evidence="3" type="ORF">UFOPK2656_01831</name>
    <name evidence="4" type="ORF">UFOPK3099_00476</name>
    <name evidence="5" type="ORF">UFOPK3267_01559</name>
    <name evidence="6" type="ORF">UFOPK3651_01994</name>
    <name evidence="7" type="ORF">UFOPK3931_00032</name>
    <name evidence="2" type="ORF">UFOPK4189_01919</name>
</gene>
<dbReference type="InterPro" id="IPR016039">
    <property type="entry name" value="Thiolase-like"/>
</dbReference>
<dbReference type="PANTHER" id="PTHR42870:SF1">
    <property type="entry name" value="NON-SPECIFIC LIPID-TRANSFER PROTEIN-LIKE 2"/>
    <property type="match status" value="1"/>
</dbReference>
<dbReference type="GO" id="GO:0016747">
    <property type="term" value="F:acyltransferase activity, transferring groups other than amino-acyl groups"/>
    <property type="evidence" value="ECO:0007669"/>
    <property type="project" value="InterPro"/>
</dbReference>
<dbReference type="EMBL" id="CAESGF010000010">
    <property type="protein sequence ID" value="CAB4364152.1"/>
    <property type="molecule type" value="Genomic_DNA"/>
</dbReference>
<dbReference type="EMBL" id="CAFAAV010000023">
    <property type="protein sequence ID" value="CAB4806978.1"/>
    <property type="molecule type" value="Genomic_DNA"/>
</dbReference>
<proteinExistence type="predicted"/>
<protein>
    <submittedName>
        <fullName evidence="2">Unannotated protein</fullName>
    </submittedName>
</protein>
<evidence type="ECO:0000313" key="6">
    <source>
        <dbReference type="EMBL" id="CAB4938750.1"/>
    </source>
</evidence>
<dbReference type="EMBL" id="CAEZYF010000010">
    <property type="protein sequence ID" value="CAB4726763.1"/>
    <property type="molecule type" value="Genomic_DNA"/>
</dbReference>
<sequence length="390" mass="42346">MSTSSRNPMKDLVAFAGAATTGFSAHNTDRTPLSLAAEACSKLLRECGLKASDIDGICGPSSVSAGDLQNTLGIPELTWWSNPPIPFVNQVIQAASAVHAGVCDTVLVYHVPYRHAFFTASALRDPFRRVMPAIAPGGNPDTMWGPIGYTAWASRYIHDYNVPKERFGLVAINDRSNAQDNPGAAMREPMTMDDYMSARMVRWPLCLLDMDVPVDGADAFIITTTERARDLPFSPVMINAAVLGMVDANVEDQTVSLEHHGHHVVAKALKAKSDFWIDDIDVYFPYDGFTIITLNWLENIGFCGRGEAGDFLAANWDAEKNRILINGRIPVNPHGGALSEGGTQGSGHIREAIHQLQGRAGVRQVANARRTLVTAGGFFYNAQGLALHRD</sequence>
<dbReference type="EMBL" id="CAFBMT010000011">
    <property type="protein sequence ID" value="CAB4938750.1"/>
    <property type="molecule type" value="Genomic_DNA"/>
</dbReference>
<evidence type="ECO:0000259" key="1">
    <source>
        <dbReference type="Pfam" id="PF22691"/>
    </source>
</evidence>
<dbReference type="AlphaFoldDB" id="A0A6J6A7X3"/>
<dbReference type="Pfam" id="PF22691">
    <property type="entry name" value="Thiolase_C_1"/>
    <property type="match status" value="1"/>
</dbReference>
<evidence type="ECO:0000313" key="7">
    <source>
        <dbReference type="EMBL" id="CAB4970153.1"/>
    </source>
</evidence>